<reference evidence="1" key="1">
    <citation type="submission" date="2021-01" db="EMBL/GenBank/DDBJ databases">
        <title>Whole genome shotgun sequence of Spirilliplanes yamanashiensis NBRC 15828.</title>
        <authorList>
            <person name="Komaki H."/>
            <person name="Tamura T."/>
        </authorList>
    </citation>
    <scope>NUCLEOTIDE SEQUENCE</scope>
    <source>
        <strain evidence="1">NBRC 15828</strain>
    </source>
</reference>
<proteinExistence type="predicted"/>
<evidence type="ECO:0000313" key="1">
    <source>
        <dbReference type="EMBL" id="GIJ06419.1"/>
    </source>
</evidence>
<dbReference type="Proteomes" id="UP000652013">
    <property type="component" value="Unassembled WGS sequence"/>
</dbReference>
<organism evidence="1 2">
    <name type="scientific">Spirilliplanes yamanashiensis</name>
    <dbReference type="NCBI Taxonomy" id="42233"/>
    <lineage>
        <taxon>Bacteria</taxon>
        <taxon>Bacillati</taxon>
        <taxon>Actinomycetota</taxon>
        <taxon>Actinomycetes</taxon>
        <taxon>Micromonosporales</taxon>
        <taxon>Micromonosporaceae</taxon>
        <taxon>Spirilliplanes</taxon>
    </lineage>
</organism>
<dbReference type="AlphaFoldDB" id="A0A8J4DMP3"/>
<dbReference type="EMBL" id="BOOY01000041">
    <property type="protein sequence ID" value="GIJ06419.1"/>
    <property type="molecule type" value="Genomic_DNA"/>
</dbReference>
<accession>A0A8J4DMP3</accession>
<protein>
    <submittedName>
        <fullName evidence="1">Uncharacterized protein</fullName>
    </submittedName>
</protein>
<dbReference type="RefSeq" id="WP_203941596.1">
    <property type="nucleotide sequence ID" value="NZ_BAAAGJ010000013.1"/>
</dbReference>
<keyword evidence="2" id="KW-1185">Reference proteome</keyword>
<gene>
    <name evidence="1" type="ORF">Sya03_57710</name>
</gene>
<name>A0A8J4DMP3_9ACTN</name>
<comment type="caution">
    <text evidence="1">The sequence shown here is derived from an EMBL/GenBank/DDBJ whole genome shotgun (WGS) entry which is preliminary data.</text>
</comment>
<evidence type="ECO:0000313" key="2">
    <source>
        <dbReference type="Proteomes" id="UP000652013"/>
    </source>
</evidence>
<sequence>MSEFKAAVAVATARADSSEARYDQLLAALAAGQPAAVRRRVRRAGGRGRAVGETPSGYAARVALAVARGNQAAGVDVAELRELAYDLLDARAGLADGSPVAESPGEMPAAAERCRVAVEQAGLARNRTDVRHAGERRRFCHDLGLWSEASVEITWEILRKIKVRELARRLTAVNETAMTPSDVVAMAEVVVKARPNGSGAWRALRRSAGPPARVLSIIIQN</sequence>